<dbReference type="Proteomes" id="UP000245474">
    <property type="component" value="Unassembled WGS sequence"/>
</dbReference>
<dbReference type="NCBIfam" id="TIGR00229">
    <property type="entry name" value="sensory_box"/>
    <property type="match status" value="1"/>
</dbReference>
<dbReference type="InterPro" id="IPR003594">
    <property type="entry name" value="HATPase_dom"/>
</dbReference>
<dbReference type="SUPFAM" id="SSF55874">
    <property type="entry name" value="ATPase domain of HSP90 chaperone/DNA topoisomerase II/histidine kinase"/>
    <property type="match status" value="1"/>
</dbReference>
<dbReference type="Gene3D" id="3.30.565.10">
    <property type="entry name" value="Histidine kinase-like ATPase, C-terminal domain"/>
    <property type="match status" value="1"/>
</dbReference>
<organism evidence="12 13">
    <name type="scientific">Sediminicurvatus halobius</name>
    <dbReference type="NCBI Taxonomy" id="2182432"/>
    <lineage>
        <taxon>Bacteria</taxon>
        <taxon>Pseudomonadati</taxon>
        <taxon>Pseudomonadota</taxon>
        <taxon>Gammaproteobacteria</taxon>
        <taxon>Chromatiales</taxon>
        <taxon>Ectothiorhodospiraceae</taxon>
        <taxon>Sediminicurvatus</taxon>
    </lineage>
</organism>
<proteinExistence type="predicted"/>
<comment type="caution">
    <text evidence="12">The sequence shown here is derived from an EMBL/GenBank/DDBJ whole genome shotgun (WGS) entry which is preliminary data.</text>
</comment>
<keyword evidence="6" id="KW-0418">Kinase</keyword>
<feature type="domain" description="PAC" evidence="11">
    <location>
        <begin position="91"/>
        <end position="143"/>
    </location>
</feature>
<keyword evidence="8" id="KW-0902">Two-component regulatory system</keyword>
<dbReference type="InterPro" id="IPR005467">
    <property type="entry name" value="His_kinase_dom"/>
</dbReference>
<evidence type="ECO:0000259" key="9">
    <source>
        <dbReference type="PROSITE" id="PS50109"/>
    </source>
</evidence>
<evidence type="ECO:0000256" key="5">
    <source>
        <dbReference type="ARBA" id="ARBA00022741"/>
    </source>
</evidence>
<keyword evidence="4" id="KW-0808">Transferase</keyword>
<dbReference type="Pfam" id="PF02518">
    <property type="entry name" value="HATPase_c"/>
    <property type="match status" value="1"/>
</dbReference>
<dbReference type="InterPro" id="IPR000700">
    <property type="entry name" value="PAS-assoc_C"/>
</dbReference>
<dbReference type="OrthoDB" id="6017161at2"/>
<dbReference type="GO" id="GO:0000155">
    <property type="term" value="F:phosphorelay sensor kinase activity"/>
    <property type="evidence" value="ECO:0007669"/>
    <property type="project" value="InterPro"/>
</dbReference>
<evidence type="ECO:0000256" key="4">
    <source>
        <dbReference type="ARBA" id="ARBA00022679"/>
    </source>
</evidence>
<evidence type="ECO:0000256" key="7">
    <source>
        <dbReference type="ARBA" id="ARBA00022840"/>
    </source>
</evidence>
<dbReference type="Pfam" id="PF08448">
    <property type="entry name" value="PAS_4"/>
    <property type="match status" value="1"/>
</dbReference>
<dbReference type="PANTHER" id="PTHR43065">
    <property type="entry name" value="SENSOR HISTIDINE KINASE"/>
    <property type="match status" value="1"/>
</dbReference>
<evidence type="ECO:0000259" key="11">
    <source>
        <dbReference type="PROSITE" id="PS50113"/>
    </source>
</evidence>
<evidence type="ECO:0000313" key="12">
    <source>
        <dbReference type="EMBL" id="PWG65897.1"/>
    </source>
</evidence>
<dbReference type="Pfam" id="PF00512">
    <property type="entry name" value="HisKA"/>
    <property type="match status" value="1"/>
</dbReference>
<dbReference type="SUPFAM" id="SSF55785">
    <property type="entry name" value="PYP-like sensor domain (PAS domain)"/>
    <property type="match status" value="1"/>
</dbReference>
<dbReference type="Gene3D" id="1.10.287.130">
    <property type="match status" value="1"/>
</dbReference>
<dbReference type="InterPro" id="IPR013656">
    <property type="entry name" value="PAS_4"/>
</dbReference>
<name>A0A2U2N9V7_9GAMM</name>
<dbReference type="Gene3D" id="3.30.450.20">
    <property type="entry name" value="PAS domain"/>
    <property type="match status" value="1"/>
</dbReference>
<evidence type="ECO:0000256" key="2">
    <source>
        <dbReference type="ARBA" id="ARBA00012438"/>
    </source>
</evidence>
<dbReference type="PROSITE" id="PS50109">
    <property type="entry name" value="HIS_KIN"/>
    <property type="match status" value="1"/>
</dbReference>
<evidence type="ECO:0000259" key="10">
    <source>
        <dbReference type="PROSITE" id="PS50112"/>
    </source>
</evidence>
<sequence>MPSAADGTGPLEPDFRQLLERLPVGAYLCDPTGRIVYYNERAAELWGRQPDLHDGAHRFCGSLRLFTVDGQPLRHDQCWMALALEDQVSYEGREIVIERPDGTRLTALAHANPLRSEDGAVVGAINVLLDISERQRGEERQRELEAALAHLGRLGLAGEMAAGFAHELNQPLTSIANHGAACINRLRSGETALDDVLDSLQRIVEQAEHAGEVIRRLRGFTRQTAPHQQIVDLGALIGETLRFVAMDAREAQVELCPELPDGAVPVWADRVQIQQVLVNLIRNGIEAMAANAPETPRKLRIIAEAAAAEVAVSVTDTGPGIPPSTGERLFYPFVTSRPQGMGLGLAITRAIVEAHGGRLWLAEAGGAPGKGACLRFTLPRPPEGRQGDSG</sequence>
<accession>A0A2U2N9V7</accession>
<reference evidence="12 13" key="1">
    <citation type="submission" date="2018-05" db="EMBL/GenBank/DDBJ databases">
        <title>Spiribacter halobius sp. nov., a moderately halophilic bacterium isolated from marine solar saltern.</title>
        <authorList>
            <person name="Zheng W.-S."/>
            <person name="Lu D.-C."/>
            <person name="Du Z.-J."/>
        </authorList>
    </citation>
    <scope>NUCLEOTIDE SEQUENCE [LARGE SCALE GENOMIC DNA]</scope>
    <source>
        <strain evidence="12 13">E85</strain>
    </source>
</reference>
<dbReference type="InterPro" id="IPR036097">
    <property type="entry name" value="HisK_dim/P_sf"/>
</dbReference>
<keyword evidence="13" id="KW-1185">Reference proteome</keyword>
<dbReference type="CDD" id="cd00130">
    <property type="entry name" value="PAS"/>
    <property type="match status" value="1"/>
</dbReference>
<dbReference type="PROSITE" id="PS50113">
    <property type="entry name" value="PAC"/>
    <property type="match status" value="1"/>
</dbReference>
<dbReference type="PANTHER" id="PTHR43065:SF10">
    <property type="entry name" value="PEROXIDE STRESS-ACTIVATED HISTIDINE KINASE MAK3"/>
    <property type="match status" value="1"/>
</dbReference>
<evidence type="ECO:0000256" key="1">
    <source>
        <dbReference type="ARBA" id="ARBA00000085"/>
    </source>
</evidence>
<dbReference type="EC" id="2.7.13.3" evidence="2"/>
<comment type="catalytic activity">
    <reaction evidence="1">
        <text>ATP + protein L-histidine = ADP + protein N-phospho-L-histidine.</text>
        <dbReference type="EC" id="2.7.13.3"/>
    </reaction>
</comment>
<evidence type="ECO:0000313" key="13">
    <source>
        <dbReference type="Proteomes" id="UP000245474"/>
    </source>
</evidence>
<dbReference type="GO" id="GO:0005524">
    <property type="term" value="F:ATP binding"/>
    <property type="evidence" value="ECO:0007669"/>
    <property type="project" value="UniProtKB-KW"/>
</dbReference>
<dbReference type="SMART" id="SM00387">
    <property type="entry name" value="HATPase_c"/>
    <property type="match status" value="1"/>
</dbReference>
<keyword evidence="3" id="KW-0597">Phosphoprotein</keyword>
<dbReference type="SMART" id="SM00086">
    <property type="entry name" value="PAC"/>
    <property type="match status" value="1"/>
</dbReference>
<feature type="domain" description="Histidine kinase" evidence="9">
    <location>
        <begin position="163"/>
        <end position="382"/>
    </location>
</feature>
<dbReference type="InterPro" id="IPR004358">
    <property type="entry name" value="Sig_transdc_His_kin-like_C"/>
</dbReference>
<dbReference type="PROSITE" id="PS50112">
    <property type="entry name" value="PAS"/>
    <property type="match status" value="1"/>
</dbReference>
<dbReference type="CDD" id="cd00082">
    <property type="entry name" value="HisKA"/>
    <property type="match status" value="1"/>
</dbReference>
<dbReference type="EMBL" id="QFFI01000001">
    <property type="protein sequence ID" value="PWG65897.1"/>
    <property type="molecule type" value="Genomic_DNA"/>
</dbReference>
<gene>
    <name evidence="12" type="ORF">DEM34_01025</name>
</gene>
<dbReference type="PRINTS" id="PR00344">
    <property type="entry name" value="BCTRLSENSOR"/>
</dbReference>
<protein>
    <recommendedName>
        <fullName evidence="2">histidine kinase</fullName>
        <ecNumber evidence="2">2.7.13.3</ecNumber>
    </recommendedName>
</protein>
<evidence type="ECO:0000256" key="8">
    <source>
        <dbReference type="ARBA" id="ARBA00023012"/>
    </source>
</evidence>
<feature type="domain" description="PAS" evidence="10">
    <location>
        <begin position="11"/>
        <end position="51"/>
    </location>
</feature>
<dbReference type="InterPro" id="IPR003661">
    <property type="entry name" value="HisK_dim/P_dom"/>
</dbReference>
<evidence type="ECO:0000256" key="6">
    <source>
        <dbReference type="ARBA" id="ARBA00022777"/>
    </source>
</evidence>
<dbReference type="SMART" id="SM00388">
    <property type="entry name" value="HisKA"/>
    <property type="match status" value="1"/>
</dbReference>
<dbReference type="InterPro" id="IPR001610">
    <property type="entry name" value="PAC"/>
</dbReference>
<evidence type="ECO:0000256" key="3">
    <source>
        <dbReference type="ARBA" id="ARBA00022553"/>
    </source>
</evidence>
<dbReference type="InterPro" id="IPR000014">
    <property type="entry name" value="PAS"/>
</dbReference>
<dbReference type="InterPro" id="IPR036890">
    <property type="entry name" value="HATPase_C_sf"/>
</dbReference>
<dbReference type="InterPro" id="IPR035965">
    <property type="entry name" value="PAS-like_dom_sf"/>
</dbReference>
<dbReference type="AlphaFoldDB" id="A0A2U2N9V7"/>
<keyword evidence="7" id="KW-0067">ATP-binding</keyword>
<dbReference type="SUPFAM" id="SSF47384">
    <property type="entry name" value="Homodimeric domain of signal transducing histidine kinase"/>
    <property type="match status" value="1"/>
</dbReference>
<keyword evidence="5" id="KW-0547">Nucleotide-binding</keyword>